<dbReference type="PIRSF" id="PIRSF016933">
    <property type="entry name" value="PrsW"/>
    <property type="match status" value="1"/>
</dbReference>
<comment type="subcellular location">
    <subcellularLocation>
        <location evidence="1">Cell membrane</location>
        <topology evidence="1">Multi-pass membrane protein</topology>
    </subcellularLocation>
</comment>
<keyword evidence="8 10" id="KW-1133">Transmembrane helix</keyword>
<keyword evidence="12" id="KW-1185">Reference proteome</keyword>
<dbReference type="Proteomes" id="UP000248326">
    <property type="component" value="Unassembled WGS sequence"/>
</dbReference>
<evidence type="ECO:0000256" key="2">
    <source>
        <dbReference type="ARBA" id="ARBA00009165"/>
    </source>
</evidence>
<keyword evidence="5" id="KW-0645">Protease</keyword>
<name>A0A318S7F1_9DEIO</name>
<evidence type="ECO:0000256" key="4">
    <source>
        <dbReference type="ARBA" id="ARBA00022475"/>
    </source>
</evidence>
<evidence type="ECO:0000256" key="8">
    <source>
        <dbReference type="ARBA" id="ARBA00022989"/>
    </source>
</evidence>
<feature type="transmembrane region" description="Helical" evidence="10">
    <location>
        <begin position="128"/>
        <end position="148"/>
    </location>
</feature>
<evidence type="ECO:0000256" key="10">
    <source>
        <dbReference type="SAM" id="Phobius"/>
    </source>
</evidence>
<evidence type="ECO:0000256" key="3">
    <source>
        <dbReference type="ARBA" id="ARBA00018997"/>
    </source>
</evidence>
<evidence type="ECO:0000256" key="9">
    <source>
        <dbReference type="ARBA" id="ARBA00023136"/>
    </source>
</evidence>
<dbReference type="EMBL" id="QJSX01000006">
    <property type="protein sequence ID" value="PYE54261.1"/>
    <property type="molecule type" value="Genomic_DNA"/>
</dbReference>
<feature type="transmembrane region" description="Helical" evidence="10">
    <location>
        <begin position="96"/>
        <end position="116"/>
    </location>
</feature>
<feature type="transmembrane region" description="Helical" evidence="10">
    <location>
        <begin position="160"/>
        <end position="178"/>
    </location>
</feature>
<evidence type="ECO:0000256" key="6">
    <source>
        <dbReference type="ARBA" id="ARBA00022692"/>
    </source>
</evidence>
<keyword evidence="7" id="KW-0378">Hydrolase</keyword>
<comment type="similarity">
    <text evidence="2">Belongs to the protease PrsW family.</text>
</comment>
<reference evidence="11 12" key="1">
    <citation type="submission" date="2018-06" db="EMBL/GenBank/DDBJ databases">
        <title>Genomic Encyclopedia of Type Strains, Phase IV (KMG-IV): sequencing the most valuable type-strain genomes for metagenomic binning, comparative biology and taxonomic classification.</title>
        <authorList>
            <person name="Goeker M."/>
        </authorList>
    </citation>
    <scope>NUCLEOTIDE SEQUENCE [LARGE SCALE GENOMIC DNA]</scope>
    <source>
        <strain evidence="11 12">DSM 18048</strain>
    </source>
</reference>
<dbReference type="InterPro" id="IPR023596">
    <property type="entry name" value="Peptidase_PrsW_arch/bac"/>
</dbReference>
<dbReference type="GO" id="GO:0006508">
    <property type="term" value="P:proteolysis"/>
    <property type="evidence" value="ECO:0007669"/>
    <property type="project" value="UniProtKB-KW"/>
</dbReference>
<dbReference type="Pfam" id="PF13367">
    <property type="entry name" value="PrsW-protease"/>
    <property type="match status" value="1"/>
</dbReference>
<dbReference type="PANTHER" id="PTHR36844:SF1">
    <property type="entry name" value="PROTEASE PRSW"/>
    <property type="match status" value="1"/>
</dbReference>
<comment type="caution">
    <text evidence="11">The sequence shown here is derived from an EMBL/GenBank/DDBJ whole genome shotgun (WGS) entry which is preliminary data.</text>
</comment>
<proteinExistence type="inferred from homology"/>
<dbReference type="OrthoDB" id="5504276at2"/>
<feature type="transmembrane region" description="Helical" evidence="10">
    <location>
        <begin position="57"/>
        <end position="75"/>
    </location>
</feature>
<evidence type="ECO:0000313" key="11">
    <source>
        <dbReference type="EMBL" id="PYE54261.1"/>
    </source>
</evidence>
<feature type="transmembrane region" description="Helical" evidence="10">
    <location>
        <begin position="184"/>
        <end position="203"/>
    </location>
</feature>
<sequence>MEPVGLLIFTLLPAAFWFWLFARRDVHPEPAWLLWRTFAYGALSWALAAALELSVTVVASGVLMMLLVAFVEESVKLLAASTATRDREFDEPIDGLIYAVTASLGFAFVENIAYGLQYGLEVAAYRGLVTTLAHALFSAPLGYALAGARFATGRWWRTRGLVIAVTLHVTFNGLLTGGAGWEQLLALVGVLALMYALAGRLYARLEVQRKR</sequence>
<evidence type="ECO:0000256" key="7">
    <source>
        <dbReference type="ARBA" id="ARBA00022801"/>
    </source>
</evidence>
<accession>A0A318S7F1</accession>
<gene>
    <name evidence="11" type="ORF">DES52_106227</name>
</gene>
<evidence type="ECO:0000256" key="1">
    <source>
        <dbReference type="ARBA" id="ARBA00004651"/>
    </source>
</evidence>
<dbReference type="GO" id="GO:0005886">
    <property type="term" value="C:plasma membrane"/>
    <property type="evidence" value="ECO:0007669"/>
    <property type="project" value="UniProtKB-SubCell"/>
</dbReference>
<evidence type="ECO:0000313" key="12">
    <source>
        <dbReference type="Proteomes" id="UP000248326"/>
    </source>
</evidence>
<dbReference type="GO" id="GO:0008233">
    <property type="term" value="F:peptidase activity"/>
    <property type="evidence" value="ECO:0007669"/>
    <property type="project" value="UniProtKB-KW"/>
</dbReference>
<feature type="transmembrane region" description="Helical" evidence="10">
    <location>
        <begin position="6"/>
        <end position="22"/>
    </location>
</feature>
<protein>
    <recommendedName>
        <fullName evidence="3">Protease PrsW</fullName>
    </recommendedName>
</protein>
<keyword evidence="4" id="KW-1003">Cell membrane</keyword>
<keyword evidence="9 10" id="KW-0472">Membrane</keyword>
<evidence type="ECO:0000256" key="5">
    <source>
        <dbReference type="ARBA" id="ARBA00022670"/>
    </source>
</evidence>
<dbReference type="AlphaFoldDB" id="A0A318S7F1"/>
<organism evidence="11 12">
    <name type="scientific">Deinococcus yavapaiensis KR-236</name>
    <dbReference type="NCBI Taxonomy" id="694435"/>
    <lineage>
        <taxon>Bacteria</taxon>
        <taxon>Thermotogati</taxon>
        <taxon>Deinococcota</taxon>
        <taxon>Deinococci</taxon>
        <taxon>Deinococcales</taxon>
        <taxon>Deinococcaceae</taxon>
        <taxon>Deinococcus</taxon>
    </lineage>
</organism>
<dbReference type="PANTHER" id="PTHR36844">
    <property type="entry name" value="PROTEASE PRSW"/>
    <property type="match status" value="1"/>
</dbReference>
<feature type="transmembrane region" description="Helical" evidence="10">
    <location>
        <begin position="34"/>
        <end position="51"/>
    </location>
</feature>
<dbReference type="RefSeq" id="WP_110886631.1">
    <property type="nucleotide sequence ID" value="NZ_QJSX01000006.1"/>
</dbReference>
<keyword evidence="6 10" id="KW-0812">Transmembrane</keyword>
<dbReference type="InterPro" id="IPR026898">
    <property type="entry name" value="PrsW"/>
</dbReference>